<accession>A0ABW4XE07</accession>
<dbReference type="EMBL" id="JBHUHP010000023">
    <property type="protein sequence ID" value="MFD2093620.1"/>
    <property type="molecule type" value="Genomic_DNA"/>
</dbReference>
<feature type="transmembrane region" description="Helical" evidence="1">
    <location>
        <begin position="42"/>
        <end position="71"/>
    </location>
</feature>
<proteinExistence type="predicted"/>
<reference evidence="3" key="1">
    <citation type="journal article" date="2019" name="Int. J. Syst. Evol. Microbiol.">
        <title>The Global Catalogue of Microorganisms (GCM) 10K type strain sequencing project: providing services to taxonomists for standard genome sequencing and annotation.</title>
        <authorList>
            <consortium name="The Broad Institute Genomics Platform"/>
            <consortium name="The Broad Institute Genome Sequencing Center for Infectious Disease"/>
            <person name="Wu L."/>
            <person name="Ma J."/>
        </authorList>
    </citation>
    <scope>NUCLEOTIDE SEQUENCE [LARGE SCALE GENOMIC DNA]</scope>
    <source>
        <strain evidence="3">JCM 3338</strain>
    </source>
</reference>
<organism evidence="2 3">
    <name type="scientific">Blastococcus deserti</name>
    <dbReference type="NCBI Taxonomy" id="2259033"/>
    <lineage>
        <taxon>Bacteria</taxon>
        <taxon>Bacillati</taxon>
        <taxon>Actinomycetota</taxon>
        <taxon>Actinomycetes</taxon>
        <taxon>Geodermatophilales</taxon>
        <taxon>Geodermatophilaceae</taxon>
        <taxon>Blastococcus</taxon>
    </lineage>
</organism>
<feature type="transmembrane region" description="Helical" evidence="1">
    <location>
        <begin position="83"/>
        <end position="105"/>
    </location>
</feature>
<keyword evidence="1" id="KW-0812">Transmembrane</keyword>
<comment type="caution">
    <text evidence="2">The sequence shown here is derived from an EMBL/GenBank/DDBJ whole genome shotgun (WGS) entry which is preliminary data.</text>
</comment>
<evidence type="ECO:0008006" key="4">
    <source>
        <dbReference type="Google" id="ProtNLM"/>
    </source>
</evidence>
<keyword evidence="1" id="KW-0472">Membrane</keyword>
<protein>
    <recommendedName>
        <fullName evidence="4">PH (Pleckstrin Homology) domain-containing protein</fullName>
    </recommendedName>
</protein>
<keyword evidence="3" id="KW-1185">Reference proteome</keyword>
<evidence type="ECO:0000313" key="2">
    <source>
        <dbReference type="EMBL" id="MFD2093620.1"/>
    </source>
</evidence>
<name>A0ABW4XE07_9ACTN</name>
<evidence type="ECO:0000256" key="1">
    <source>
        <dbReference type="SAM" id="Phobius"/>
    </source>
</evidence>
<evidence type="ECO:0000313" key="3">
    <source>
        <dbReference type="Proteomes" id="UP001597402"/>
    </source>
</evidence>
<dbReference type="Proteomes" id="UP001597402">
    <property type="component" value="Unassembled WGS sequence"/>
</dbReference>
<gene>
    <name evidence="2" type="ORF">ACFSHS_18825</name>
</gene>
<dbReference type="RefSeq" id="WP_376879416.1">
    <property type="nucleotide sequence ID" value="NZ_JBHUHP010000023.1"/>
</dbReference>
<sequence length="215" mass="23191">MTGTGTRAGSIARRLAVAEFRQYGALRRWLLRRPDIPAGATGFSYVGIVLPVLWAFIVVSALEVVIVHIVVPWPTVRLVLDVLGVWGVLWMLGLTASLTVTPHLLDDEGLRIRNGVMTDVPVPWEAVTAVAVRQRARERSRAVQVDRDGDGVVLNVVAGGQTNVDITLRHPLEVELSSGSERITAIRLHADDPRGLVAAARACLPRSQGATPPPA</sequence>
<keyword evidence="1" id="KW-1133">Transmembrane helix</keyword>